<keyword evidence="5" id="KW-0813">Transport</keyword>
<evidence type="ECO:0000256" key="9">
    <source>
        <dbReference type="ARBA" id="ARBA00023136"/>
    </source>
</evidence>
<accession>B3IUI3</accession>
<protein>
    <recommendedName>
        <fullName evidence="4 11">NADH-ubiquinone oxidoreductase chain 1</fullName>
        <ecNumber evidence="11">7.1.1.2</ecNumber>
    </recommendedName>
</protein>
<dbReference type="EMBL" id="AB300487">
    <property type="protein sequence ID" value="BAG24137.1"/>
    <property type="molecule type" value="Genomic_DNA"/>
</dbReference>
<dbReference type="PROSITE" id="PS00668">
    <property type="entry name" value="COMPLEX1_ND1_2"/>
    <property type="match status" value="1"/>
</dbReference>
<organism evidence="13">
    <name type="scientific">Leptotrombidium chiangraiense</name>
    <dbReference type="NCBI Taxonomy" id="436344"/>
    <lineage>
        <taxon>Eukaryota</taxon>
        <taxon>Metazoa</taxon>
        <taxon>Ecdysozoa</taxon>
        <taxon>Arthropoda</taxon>
        <taxon>Chelicerata</taxon>
        <taxon>Arachnida</taxon>
        <taxon>Acari</taxon>
        <taxon>Acariformes</taxon>
        <taxon>Trombidiformes</taxon>
        <taxon>Prostigmata</taxon>
        <taxon>Anystina</taxon>
        <taxon>Parasitengona</taxon>
        <taxon>Trombiculoidea</taxon>
        <taxon>Trombiculidae</taxon>
        <taxon>Leptotrombidium</taxon>
    </lineage>
</organism>
<keyword evidence="7 12" id="KW-1133">Transmembrane helix</keyword>
<comment type="subcellular location">
    <subcellularLocation>
        <location evidence="10">Mitochondrion inner membrane</location>
        <topology evidence="10">Multi-pass membrane protein</topology>
    </subcellularLocation>
    <subcellularLocation>
        <location evidence="2">Mitochondrion membrane</location>
        <topology evidence="2">Multi-pass membrane protein</topology>
    </subcellularLocation>
</comment>
<evidence type="ECO:0000256" key="2">
    <source>
        <dbReference type="ARBA" id="ARBA00004225"/>
    </source>
</evidence>
<evidence type="ECO:0000256" key="12">
    <source>
        <dbReference type="SAM" id="Phobius"/>
    </source>
</evidence>
<evidence type="ECO:0000256" key="10">
    <source>
        <dbReference type="RuleBase" id="RU000471"/>
    </source>
</evidence>
<dbReference type="GO" id="GO:0009060">
    <property type="term" value="P:aerobic respiration"/>
    <property type="evidence" value="ECO:0007669"/>
    <property type="project" value="TreeGrafter"/>
</dbReference>
<dbReference type="GO" id="GO:0003954">
    <property type="term" value="F:NADH dehydrogenase activity"/>
    <property type="evidence" value="ECO:0007669"/>
    <property type="project" value="TreeGrafter"/>
</dbReference>
<name>B3IUI3_9ACAR</name>
<feature type="transmembrane region" description="Helical" evidence="12">
    <location>
        <begin position="99"/>
        <end position="117"/>
    </location>
</feature>
<keyword evidence="11 13" id="KW-0496">Mitochondrion</keyword>
<dbReference type="Pfam" id="PF00146">
    <property type="entry name" value="NADHdh"/>
    <property type="match status" value="1"/>
</dbReference>
<feature type="transmembrane region" description="Helical" evidence="12">
    <location>
        <begin position="212"/>
        <end position="239"/>
    </location>
</feature>
<dbReference type="PANTHER" id="PTHR11432:SF3">
    <property type="entry name" value="NADH-UBIQUINONE OXIDOREDUCTASE CHAIN 1"/>
    <property type="match status" value="1"/>
</dbReference>
<evidence type="ECO:0000256" key="1">
    <source>
        <dbReference type="ARBA" id="ARBA00003257"/>
    </source>
</evidence>
<feature type="transmembrane region" description="Helical" evidence="12">
    <location>
        <begin position="138"/>
        <end position="159"/>
    </location>
</feature>
<evidence type="ECO:0000256" key="3">
    <source>
        <dbReference type="ARBA" id="ARBA00010535"/>
    </source>
</evidence>
<dbReference type="GO" id="GO:0005743">
    <property type="term" value="C:mitochondrial inner membrane"/>
    <property type="evidence" value="ECO:0007669"/>
    <property type="project" value="UniProtKB-SubCell"/>
</dbReference>
<keyword evidence="10" id="KW-0520">NAD</keyword>
<evidence type="ECO:0000256" key="5">
    <source>
        <dbReference type="ARBA" id="ARBA00022448"/>
    </source>
</evidence>
<evidence type="ECO:0000256" key="6">
    <source>
        <dbReference type="ARBA" id="ARBA00022692"/>
    </source>
</evidence>
<gene>
    <name evidence="13" type="primary">ND1</name>
</gene>
<evidence type="ECO:0000256" key="11">
    <source>
        <dbReference type="RuleBase" id="RU000473"/>
    </source>
</evidence>
<dbReference type="InterPro" id="IPR001694">
    <property type="entry name" value="NADH_UbQ_OxRdtase_su1/FPO"/>
</dbReference>
<sequence>MPIFSLLNILPILLAVMFFTLMEVQMLGKVHLRVGPFRVGLIGILQPISDFLKLFNKKFWIPVKSSLFIYLFTPFLCVFVGLIVWLSYGGKNSITNTKWTILSFFCLSSLLVFYLLLTGWSSSSPYSMLGSYRSAAQTISYEVCLIFIIFSSIFFSKSFSIWFNGEEAPSLLFVHPILFLVWMFSCLAEANRTPFDLTEGESELVSGFNTEYFGGLLSFFFITEYAFMIFLSFLTAMFFMGESMFWLKQMFMISFFIFTRSAFPRMRFDWLMKMMWKNILPIILMSLIFSTFI</sequence>
<reference evidence="13" key="1">
    <citation type="submission" date="2007-04" db="EMBL/GenBank/DDBJ databases">
        <title>Mitochondrial gene order and molecular phylogenetic analyses indicate that the Leptotrombidium mite is a paraphyletic.</title>
        <authorList>
            <person name="Mitani H."/>
            <person name="Yuasa S."/>
            <person name="Lerdthusnee K."/>
            <person name="Takahashi M."/>
            <person name="Fukunaga M."/>
        </authorList>
    </citation>
    <scope>NUCLEOTIDE SEQUENCE</scope>
    <source>
        <strain evidence="13">TLCW-1</strain>
    </source>
</reference>
<dbReference type="EC" id="7.1.1.2" evidence="11"/>
<keyword evidence="9 12" id="KW-0472">Membrane</keyword>
<evidence type="ECO:0000256" key="7">
    <source>
        <dbReference type="ARBA" id="ARBA00022989"/>
    </source>
</evidence>
<comment type="similarity">
    <text evidence="3 10">Belongs to the complex I subunit 1 family.</text>
</comment>
<comment type="catalytic activity">
    <reaction evidence="11">
        <text>a ubiquinone + NADH + 5 H(+)(in) = a ubiquinol + NAD(+) + 4 H(+)(out)</text>
        <dbReference type="Rhea" id="RHEA:29091"/>
        <dbReference type="Rhea" id="RHEA-COMP:9565"/>
        <dbReference type="Rhea" id="RHEA-COMP:9566"/>
        <dbReference type="ChEBI" id="CHEBI:15378"/>
        <dbReference type="ChEBI" id="CHEBI:16389"/>
        <dbReference type="ChEBI" id="CHEBI:17976"/>
        <dbReference type="ChEBI" id="CHEBI:57540"/>
        <dbReference type="ChEBI" id="CHEBI:57945"/>
        <dbReference type="EC" id="7.1.1.2"/>
    </reaction>
</comment>
<dbReference type="InterPro" id="IPR018086">
    <property type="entry name" value="NADH_UbQ_OxRdtase_su1_CS"/>
</dbReference>
<dbReference type="AlphaFoldDB" id="B3IUI3"/>
<proteinExistence type="inferred from homology"/>
<comment type="function">
    <text evidence="1">Core subunit of the mitochondrial membrane respiratory chain NADH dehydrogenase (Complex I) that is believed to belong to the minimal assembly required for catalysis. Complex I functions in the transfer of electrons from NADH to the respiratory chain. The immediate electron acceptor for the enzyme is believed to be ubiquinone.</text>
</comment>
<feature type="transmembrane region" description="Helical" evidence="12">
    <location>
        <begin position="6"/>
        <end position="24"/>
    </location>
</feature>
<evidence type="ECO:0000256" key="8">
    <source>
        <dbReference type="ARBA" id="ARBA00023075"/>
    </source>
</evidence>
<feature type="transmembrane region" description="Helical" evidence="12">
    <location>
        <begin position="171"/>
        <end position="191"/>
    </location>
</feature>
<dbReference type="GO" id="GO:0008137">
    <property type="term" value="F:NADH dehydrogenase (ubiquinone) activity"/>
    <property type="evidence" value="ECO:0007669"/>
    <property type="project" value="UniProtKB-EC"/>
</dbReference>
<evidence type="ECO:0000256" key="4">
    <source>
        <dbReference type="ARBA" id="ARBA00021009"/>
    </source>
</evidence>
<dbReference type="PANTHER" id="PTHR11432">
    <property type="entry name" value="NADH DEHYDROGENASE SUBUNIT 1"/>
    <property type="match status" value="1"/>
</dbReference>
<evidence type="ECO:0000313" key="13">
    <source>
        <dbReference type="EMBL" id="BAG24137.1"/>
    </source>
</evidence>
<geneLocation type="mitochondrion" evidence="13"/>
<feature type="transmembrane region" description="Helical" evidence="12">
    <location>
        <begin position="275"/>
        <end position="292"/>
    </location>
</feature>
<feature type="transmembrane region" description="Helical" evidence="12">
    <location>
        <begin position="67"/>
        <end position="87"/>
    </location>
</feature>
<keyword evidence="8 11" id="KW-0830">Ubiquinone</keyword>
<keyword evidence="6 10" id="KW-0812">Transmembrane</keyword>